<evidence type="ECO:0000256" key="5">
    <source>
        <dbReference type="ARBA" id="ARBA00022553"/>
    </source>
</evidence>
<keyword evidence="5" id="KW-0597">Phosphoprotein</keyword>
<dbReference type="Proteomes" id="UP000694558">
    <property type="component" value="Chromosome 2"/>
</dbReference>
<dbReference type="Gene3D" id="1.10.287.1490">
    <property type="match status" value="1"/>
</dbReference>
<evidence type="ECO:0000256" key="8">
    <source>
        <dbReference type="SAM" id="MobiDB-lite"/>
    </source>
</evidence>
<dbReference type="GeneTree" id="ENSGT00390000015968"/>
<sequence length="565" mass="60467">MCLCVCLCVCVCVCVCTSCFHGMQCNSRPMAAEPETAAATYERRSEEEDRTPPCTALPHREPLAESLHHGQEDAPKRSQKTTTGSGASGPGAQGPPRSRSCLGLVATTVFYVALIGAAGFAAFHLQRVVEEIRRTSARHEGSAQRTLHLICLFAQVETLRSAVEGLDSSLGITRVELEGAISRMKTGEVETRRVEEALQNLQNDLLRDLSEGISEVKEARERDFSSLEKTVEERLAEVSQSITANMAEFTEAQGEAQSQLADLKARLGDMEDPTLIKQEISAIVDAVAEIKTAKQAADTSASSLSEQIGAVRAELQTRNQEVASLSQEVETVRSVVQETVGSLRQSLSAAEAEVQALKDITLTVEGGVEQAADAVRNVERQVTEAATQALKRSEDLEARVKASEESGDSLSASMSEITSRVESLLAKYDSHESTLAAQGQTAERATADLEQELETLKSSLGELQSNMAAIGGAQTRLASKDSSLDQQVEELKKRLAAMEDSSSSSSSGSMKPEQLENLRSMVAGLETKAAKLEGHDQAIAALQKALQETTQTLAGLSAASGKKNK</sequence>
<feature type="compositionally biased region" description="Basic and acidic residues" evidence="8">
    <location>
        <begin position="58"/>
        <end position="76"/>
    </location>
</feature>
<keyword evidence="4" id="KW-0963">Cytoplasm</keyword>
<evidence type="ECO:0000256" key="10">
    <source>
        <dbReference type="SAM" id="SignalP"/>
    </source>
</evidence>
<accession>A0A8D2ZNV8</accession>
<organism evidence="11 12">
    <name type="scientific">Scophthalmus maximus</name>
    <name type="common">Turbot</name>
    <name type="synonym">Psetta maxima</name>
    <dbReference type="NCBI Taxonomy" id="52904"/>
    <lineage>
        <taxon>Eukaryota</taxon>
        <taxon>Metazoa</taxon>
        <taxon>Chordata</taxon>
        <taxon>Craniata</taxon>
        <taxon>Vertebrata</taxon>
        <taxon>Euteleostomi</taxon>
        <taxon>Actinopterygii</taxon>
        <taxon>Neopterygii</taxon>
        <taxon>Teleostei</taxon>
        <taxon>Neoteleostei</taxon>
        <taxon>Acanthomorphata</taxon>
        <taxon>Carangaria</taxon>
        <taxon>Pleuronectiformes</taxon>
        <taxon>Pleuronectoidei</taxon>
        <taxon>Scophthalmidae</taxon>
        <taxon>Scophthalmus</taxon>
    </lineage>
</organism>
<evidence type="ECO:0000313" key="11">
    <source>
        <dbReference type="Ensembl" id="ENSSMAP00000005212.2"/>
    </source>
</evidence>
<feature type="compositionally biased region" description="Basic and acidic residues" evidence="8">
    <location>
        <begin position="41"/>
        <end position="51"/>
    </location>
</feature>
<feature type="region of interest" description="Disordered" evidence="8">
    <location>
        <begin position="36"/>
        <end position="97"/>
    </location>
</feature>
<proteinExistence type="predicted"/>
<reference evidence="11" key="1">
    <citation type="submission" date="2023-05" db="EMBL/GenBank/DDBJ databases">
        <title>High-quality long-read genome of Scophthalmus maximus.</title>
        <authorList>
            <person name="Lien S."/>
            <person name="Martinez P."/>
        </authorList>
    </citation>
    <scope>NUCLEOTIDE SEQUENCE [LARGE SCALE GENOMIC DNA]</scope>
</reference>
<evidence type="ECO:0000256" key="6">
    <source>
        <dbReference type="ARBA" id="ARBA00023136"/>
    </source>
</evidence>
<evidence type="ECO:0000256" key="7">
    <source>
        <dbReference type="SAM" id="Coils"/>
    </source>
</evidence>
<dbReference type="PANTHER" id="PTHR45161">
    <property type="entry name" value="CYTOSKELETON-ASSOCIATED PROTEIN 4"/>
    <property type="match status" value="1"/>
</dbReference>
<feature type="chain" id="PRO_5034345547" description="Cytoskeleton-associated protein 4" evidence="10">
    <location>
        <begin position="19"/>
        <end position="565"/>
    </location>
</feature>
<evidence type="ECO:0000256" key="4">
    <source>
        <dbReference type="ARBA" id="ARBA00022490"/>
    </source>
</evidence>
<evidence type="ECO:0000256" key="2">
    <source>
        <dbReference type="ARBA" id="ARBA00004496"/>
    </source>
</evidence>
<keyword evidence="3" id="KW-1003">Cell membrane</keyword>
<dbReference type="GO" id="GO:0005886">
    <property type="term" value="C:plasma membrane"/>
    <property type="evidence" value="ECO:0007669"/>
    <property type="project" value="UniProtKB-SubCell"/>
</dbReference>
<evidence type="ECO:0000256" key="3">
    <source>
        <dbReference type="ARBA" id="ARBA00022475"/>
    </source>
</evidence>
<dbReference type="AlphaFoldDB" id="A0A8D2ZNV8"/>
<keyword evidence="9" id="KW-0812">Transmembrane</keyword>
<name>A0A8D2ZNV8_SCOMX</name>
<feature type="transmembrane region" description="Helical" evidence="9">
    <location>
        <begin position="102"/>
        <end position="125"/>
    </location>
</feature>
<dbReference type="GO" id="GO:0005737">
    <property type="term" value="C:cytoplasm"/>
    <property type="evidence" value="ECO:0007669"/>
    <property type="project" value="UniProtKB-SubCell"/>
</dbReference>
<reference evidence="11" key="2">
    <citation type="submission" date="2025-08" db="UniProtKB">
        <authorList>
            <consortium name="Ensembl"/>
        </authorList>
    </citation>
    <scope>IDENTIFICATION</scope>
</reference>
<evidence type="ECO:0000313" key="12">
    <source>
        <dbReference type="Proteomes" id="UP000694558"/>
    </source>
</evidence>
<evidence type="ECO:0000256" key="1">
    <source>
        <dbReference type="ARBA" id="ARBA00004236"/>
    </source>
</evidence>
<evidence type="ECO:0008006" key="13">
    <source>
        <dbReference type="Google" id="ProtNLM"/>
    </source>
</evidence>
<feature type="region of interest" description="Disordered" evidence="8">
    <location>
        <begin position="494"/>
        <end position="516"/>
    </location>
</feature>
<keyword evidence="6 9" id="KW-0472">Membrane</keyword>
<keyword evidence="9" id="KW-1133">Transmembrane helix</keyword>
<comment type="subcellular location">
    <subcellularLocation>
        <location evidence="1">Cell membrane</location>
    </subcellularLocation>
    <subcellularLocation>
        <location evidence="2">Cytoplasm</location>
    </subcellularLocation>
</comment>
<feature type="coiled-coil region" evidence="7">
    <location>
        <begin position="340"/>
        <end position="406"/>
    </location>
</feature>
<dbReference type="Ensembl" id="ENSSMAT00000005287.2">
    <property type="protein sequence ID" value="ENSSMAP00000005212.2"/>
    <property type="gene ID" value="ENSSMAG00000003197.2"/>
</dbReference>
<dbReference type="SUPFAM" id="SSF57997">
    <property type="entry name" value="Tropomyosin"/>
    <property type="match status" value="1"/>
</dbReference>
<keyword evidence="10" id="KW-0732">Signal</keyword>
<feature type="signal peptide" evidence="10">
    <location>
        <begin position="1"/>
        <end position="18"/>
    </location>
</feature>
<dbReference type="PANTHER" id="PTHR45161:SF1">
    <property type="entry name" value="CYTOSKELETON-ASSOCIATED PROTEIN 4"/>
    <property type="match status" value="1"/>
</dbReference>
<keyword evidence="7" id="KW-0175">Coiled coil</keyword>
<evidence type="ECO:0000256" key="9">
    <source>
        <dbReference type="SAM" id="Phobius"/>
    </source>
</evidence>
<protein>
    <recommendedName>
        <fullName evidence="13">Cytoskeleton-associated protein 4</fullName>
    </recommendedName>
</protein>